<dbReference type="SMART" id="SM00448">
    <property type="entry name" value="REC"/>
    <property type="match status" value="1"/>
</dbReference>
<dbReference type="PANTHER" id="PTHR43395:SF1">
    <property type="entry name" value="CHEMOTAXIS PROTEIN CHEA"/>
    <property type="match status" value="1"/>
</dbReference>
<dbReference type="InterPro" id="IPR011006">
    <property type="entry name" value="CheY-like_superfamily"/>
</dbReference>
<keyword evidence="3 7" id="KW-0597">Phosphoprotein</keyword>
<dbReference type="SUPFAM" id="SSF50341">
    <property type="entry name" value="CheW-like"/>
    <property type="match status" value="1"/>
</dbReference>
<dbReference type="EC" id="2.7.13.3" evidence="2"/>
<keyword evidence="5 12" id="KW-0418">Kinase</keyword>
<keyword evidence="4" id="KW-0808">Transferase</keyword>
<evidence type="ECO:0000256" key="1">
    <source>
        <dbReference type="ARBA" id="ARBA00000085"/>
    </source>
</evidence>
<protein>
    <recommendedName>
        <fullName evidence="2">histidine kinase</fullName>
        <ecNumber evidence="2">2.7.13.3</ecNumber>
    </recommendedName>
</protein>
<feature type="compositionally biased region" description="Polar residues" evidence="8">
    <location>
        <begin position="277"/>
        <end position="305"/>
    </location>
</feature>
<dbReference type="InterPro" id="IPR003594">
    <property type="entry name" value="HATPase_dom"/>
</dbReference>
<dbReference type="GO" id="GO:0000155">
    <property type="term" value="F:phosphorelay sensor kinase activity"/>
    <property type="evidence" value="ECO:0007669"/>
    <property type="project" value="InterPro"/>
</dbReference>
<evidence type="ECO:0000256" key="7">
    <source>
        <dbReference type="PROSITE-ProRule" id="PRU00169"/>
    </source>
</evidence>
<evidence type="ECO:0000256" key="8">
    <source>
        <dbReference type="SAM" id="MobiDB-lite"/>
    </source>
</evidence>
<dbReference type="FunFam" id="3.30.565.10:FF:000016">
    <property type="entry name" value="Chemotaxis protein CheA, putative"/>
    <property type="match status" value="1"/>
</dbReference>
<dbReference type="InterPro" id="IPR037006">
    <property type="entry name" value="CheA-like_homodim_sf"/>
</dbReference>
<name>A0A1D8TP65_9CYAN</name>
<feature type="compositionally biased region" description="Low complexity" evidence="8">
    <location>
        <begin position="200"/>
        <end position="209"/>
    </location>
</feature>
<evidence type="ECO:0000259" key="9">
    <source>
        <dbReference type="PROSITE" id="PS50109"/>
    </source>
</evidence>
<keyword evidence="6" id="KW-0902">Two-component regulatory system</keyword>
<dbReference type="InterPro" id="IPR004358">
    <property type="entry name" value="Sig_transdc_His_kin-like_C"/>
</dbReference>
<feature type="region of interest" description="Disordered" evidence="8">
    <location>
        <begin position="386"/>
        <end position="405"/>
    </location>
</feature>
<evidence type="ECO:0000256" key="2">
    <source>
        <dbReference type="ARBA" id="ARBA00012438"/>
    </source>
</evidence>
<evidence type="ECO:0000313" key="12">
    <source>
        <dbReference type="EMBL" id="AOW99447.1"/>
    </source>
</evidence>
<dbReference type="Gene3D" id="2.30.30.40">
    <property type="entry name" value="SH3 Domains"/>
    <property type="match status" value="1"/>
</dbReference>
<dbReference type="Pfam" id="PF00072">
    <property type="entry name" value="Response_reg"/>
    <property type="match status" value="1"/>
</dbReference>
<dbReference type="Gene3D" id="1.10.287.560">
    <property type="entry name" value="Histidine kinase CheA-like, homodimeric domain"/>
    <property type="match status" value="1"/>
</dbReference>
<dbReference type="InterPro" id="IPR005467">
    <property type="entry name" value="His_kinase_dom"/>
</dbReference>
<dbReference type="Pfam" id="PF02518">
    <property type="entry name" value="HATPase_c"/>
    <property type="match status" value="1"/>
</dbReference>
<dbReference type="SMART" id="SM00260">
    <property type="entry name" value="CheW"/>
    <property type="match status" value="1"/>
</dbReference>
<dbReference type="PROSITE" id="PS50109">
    <property type="entry name" value="HIS_KIN"/>
    <property type="match status" value="1"/>
</dbReference>
<dbReference type="PROSITE" id="PS50851">
    <property type="entry name" value="CHEW"/>
    <property type="match status" value="1"/>
</dbReference>
<dbReference type="SUPFAM" id="SSF52172">
    <property type="entry name" value="CheY-like"/>
    <property type="match status" value="1"/>
</dbReference>
<dbReference type="Gene3D" id="3.40.50.2300">
    <property type="match status" value="1"/>
</dbReference>
<feature type="domain" description="CheW-like" evidence="11">
    <location>
        <begin position="796"/>
        <end position="940"/>
    </location>
</feature>
<dbReference type="GO" id="GO:0005737">
    <property type="term" value="C:cytoplasm"/>
    <property type="evidence" value="ECO:0007669"/>
    <property type="project" value="InterPro"/>
</dbReference>
<dbReference type="SUPFAM" id="SSF47384">
    <property type="entry name" value="Homodimeric domain of signal transducing histidine kinase"/>
    <property type="match status" value="1"/>
</dbReference>
<dbReference type="PRINTS" id="PR00344">
    <property type="entry name" value="BCTRLSENSOR"/>
</dbReference>
<organism evidence="12 13">
    <name type="scientific">Moorena producens PAL-8-15-08-1</name>
    <dbReference type="NCBI Taxonomy" id="1458985"/>
    <lineage>
        <taxon>Bacteria</taxon>
        <taxon>Bacillati</taxon>
        <taxon>Cyanobacteriota</taxon>
        <taxon>Cyanophyceae</taxon>
        <taxon>Coleofasciculales</taxon>
        <taxon>Coleofasciculaceae</taxon>
        <taxon>Moorena</taxon>
    </lineage>
</organism>
<dbReference type="Pfam" id="PF02895">
    <property type="entry name" value="H-kinase_dim"/>
    <property type="match status" value="1"/>
</dbReference>
<proteinExistence type="predicted"/>
<evidence type="ECO:0000256" key="4">
    <source>
        <dbReference type="ARBA" id="ARBA00022679"/>
    </source>
</evidence>
<dbReference type="AlphaFoldDB" id="A0A1D8TP65"/>
<dbReference type="Proteomes" id="UP000177870">
    <property type="component" value="Chromosome"/>
</dbReference>
<dbReference type="InterPro" id="IPR004105">
    <property type="entry name" value="CheA-like_dim"/>
</dbReference>
<evidence type="ECO:0000259" key="10">
    <source>
        <dbReference type="PROSITE" id="PS50110"/>
    </source>
</evidence>
<feature type="region of interest" description="Disordered" evidence="8">
    <location>
        <begin position="200"/>
        <end position="246"/>
    </location>
</feature>
<dbReference type="InterPro" id="IPR036061">
    <property type="entry name" value="CheW-like_dom_sf"/>
</dbReference>
<feature type="compositionally biased region" description="Polar residues" evidence="8">
    <location>
        <begin position="225"/>
        <end position="234"/>
    </location>
</feature>
<dbReference type="RefSeq" id="WP_070391930.1">
    <property type="nucleotide sequence ID" value="NZ_CP017599.1"/>
</dbReference>
<accession>A0A1D8TP65</accession>
<gene>
    <name evidence="12" type="ORF">BJP34_08245</name>
</gene>
<dbReference type="Pfam" id="PF01584">
    <property type="entry name" value="CheW"/>
    <property type="match status" value="1"/>
</dbReference>
<dbReference type="EMBL" id="CP017599">
    <property type="protein sequence ID" value="AOW99447.1"/>
    <property type="molecule type" value="Genomic_DNA"/>
</dbReference>
<comment type="catalytic activity">
    <reaction evidence="1">
        <text>ATP + protein L-histidine = ADP + protein N-phospho-L-histidine.</text>
        <dbReference type="EC" id="2.7.13.3"/>
    </reaction>
</comment>
<feature type="domain" description="Histidine kinase" evidence="9">
    <location>
        <begin position="579"/>
        <end position="794"/>
    </location>
</feature>
<dbReference type="PROSITE" id="PS50110">
    <property type="entry name" value="RESPONSE_REGULATORY"/>
    <property type="match status" value="1"/>
</dbReference>
<reference evidence="13" key="1">
    <citation type="submission" date="2016-10" db="EMBL/GenBank/DDBJ databases">
        <title>Comparative genomics uncovers the prolific and rare metabolic potential of the cyanobacterial genus Moorea.</title>
        <authorList>
            <person name="Leao T."/>
            <person name="Castelao G."/>
            <person name="Korobeynikov A."/>
            <person name="Monroe E.A."/>
            <person name="Podell S."/>
            <person name="Glukhov E."/>
            <person name="Allen E."/>
            <person name="Gerwick W.H."/>
            <person name="Gerwick L."/>
        </authorList>
    </citation>
    <scope>NUCLEOTIDE SEQUENCE [LARGE SCALE GENOMIC DNA]</scope>
    <source>
        <strain evidence="13">PAL-8-15-08-1</strain>
    </source>
</reference>
<feature type="domain" description="Response regulatory" evidence="10">
    <location>
        <begin position="972"/>
        <end position="1089"/>
    </location>
</feature>
<evidence type="ECO:0000259" key="11">
    <source>
        <dbReference type="PROSITE" id="PS50851"/>
    </source>
</evidence>
<evidence type="ECO:0000256" key="3">
    <source>
        <dbReference type="ARBA" id="ARBA00022553"/>
    </source>
</evidence>
<dbReference type="InterPro" id="IPR002545">
    <property type="entry name" value="CheW-lke_dom"/>
</dbReference>
<dbReference type="KEGG" id="mpro:BJP34_08245"/>
<dbReference type="InterPro" id="IPR036890">
    <property type="entry name" value="HATPase_C_sf"/>
</dbReference>
<dbReference type="Gene3D" id="3.30.565.10">
    <property type="entry name" value="Histidine kinase-like ATPase, C-terminal domain"/>
    <property type="match status" value="1"/>
</dbReference>
<dbReference type="PANTHER" id="PTHR43395">
    <property type="entry name" value="SENSOR HISTIDINE KINASE CHEA"/>
    <property type="match status" value="1"/>
</dbReference>
<feature type="compositionally biased region" description="Basic and acidic residues" evidence="8">
    <location>
        <begin position="393"/>
        <end position="403"/>
    </location>
</feature>
<dbReference type="SMART" id="SM01231">
    <property type="entry name" value="H-kinase_dim"/>
    <property type="match status" value="1"/>
</dbReference>
<dbReference type="InterPro" id="IPR036097">
    <property type="entry name" value="HisK_dim/P_sf"/>
</dbReference>
<sequence length="1099" mass="122083">MSNNLDAQPPAVIKDEFNLDNFLEDIPDIEEVAQPTTDILQIESDDAAEPKVGMAELNTLADIFEGQTPDLDQTWQEEEIIAPDNQQLSSQSENTITTDEPKDLSDLIKELDGLDIPEAAESTEEDLLSLFDEEFPEEAAFELLQSRESTPQEIQPNPTPSLTDKDLEELFAVGSTEGNLTQKTNPADELSSLFDDTFFEENSSSSESNPPTKLDSYGMGKQQPIRPSTPQVEPTHSPRPGLTNTDLNELDFNLVNELELIPTHPPANHHQPAIKSPSMTGSSNPTSTSDRPSEASTPGLNSSVKGKNRKSDPIKSNKLPDSSPKPLPTTQDQWQQLEQLLAEATAHYQNVDFESIKPLDVSLATVEVGSEQTRIFDELELLLNETSSPEPNHSLDQETRKTNQADSVEDDFKDLEHLLEQANQSISAIPGGINQELSRQTRRPRSKLFEQTMRVPVKQLDTLSNLVGELVVGRNTLEQDQERLRQFLDNLSHQVSSLNDVGLKMRDLYERTLLENSLLSSSKIYRTTSIQEREQGNQNYSSVEDYHPLEMDRFTGFHLLSQEIIELIVRVKESASDIEFLVDETDQVTRTLRQVTNQLQEGLTRSRMVPFAQAADRMPRAVREISLQEGKEAELQVEGRETLIDKMILEHLYDPMTHLVNNAITHGIELPEERLAAGKPRAGKITLGAFYQGNQTVISISDNGAGIDPDRIRAKALEKNLISPTEAKTLSDLELFNFIFHPGFTTAEKVTDTKGRGVGMDVVRTCLSEIRGTITIDSSLGQGTTFTIRLPLTLSICKALCCVSDRAKIAFPMDGVEDMQDVSPDCIQTNSQGQAFLQWRDTQIPFKPLSELLTYHSQLSRASVYGSQREDNLISVVVLRSTGNMLAVEVDQVLGEQEIVIKQIEGPAPKPVGITGATVLGDGRVMPIADVLELIDLAMGRIRKDGGVAIWQRMETPTATGAEANLIKSDPMVLIVDDSITVRELLSMTFSKAGYRVEQARDGQEAWDKLRSGLPCEIVFCDIEMPRMDGLELLSRLQKDPDLCEIPLAMLTSRGADRHRKVAADLGARGYFTKPYLEDVLLDAAQRIRQGEVLLARSN</sequence>
<dbReference type="STRING" id="1458985.BJP34_08245"/>
<feature type="modified residue" description="4-aspartylphosphate" evidence="7">
    <location>
        <position position="1022"/>
    </location>
</feature>
<dbReference type="InterPro" id="IPR051315">
    <property type="entry name" value="Bact_Chemotaxis_CheA"/>
</dbReference>
<evidence type="ECO:0000256" key="6">
    <source>
        <dbReference type="ARBA" id="ARBA00023012"/>
    </source>
</evidence>
<dbReference type="GO" id="GO:0006935">
    <property type="term" value="P:chemotaxis"/>
    <property type="evidence" value="ECO:0007669"/>
    <property type="project" value="InterPro"/>
</dbReference>
<dbReference type="CDD" id="cd16916">
    <property type="entry name" value="HATPase_CheA-like"/>
    <property type="match status" value="1"/>
</dbReference>
<evidence type="ECO:0000313" key="13">
    <source>
        <dbReference type="Proteomes" id="UP000177870"/>
    </source>
</evidence>
<evidence type="ECO:0000256" key="5">
    <source>
        <dbReference type="ARBA" id="ARBA00022777"/>
    </source>
</evidence>
<dbReference type="SMART" id="SM00387">
    <property type="entry name" value="HATPase_c"/>
    <property type="match status" value="1"/>
</dbReference>
<feature type="region of interest" description="Disordered" evidence="8">
    <location>
        <begin position="262"/>
        <end position="331"/>
    </location>
</feature>
<dbReference type="OrthoDB" id="2079555at2"/>
<dbReference type="SUPFAM" id="SSF55874">
    <property type="entry name" value="ATPase domain of HSP90 chaperone/DNA topoisomerase II/histidine kinase"/>
    <property type="match status" value="1"/>
</dbReference>
<dbReference type="InterPro" id="IPR001789">
    <property type="entry name" value="Sig_transdc_resp-reg_receiver"/>
</dbReference>